<dbReference type="GO" id="GO:0003676">
    <property type="term" value="F:nucleic acid binding"/>
    <property type="evidence" value="ECO:0007669"/>
    <property type="project" value="InterPro"/>
</dbReference>
<evidence type="ECO:0000313" key="13">
    <source>
        <dbReference type="Proteomes" id="UP000029725"/>
    </source>
</evidence>
<keyword evidence="13" id="KW-1185">Reference proteome</keyword>
<dbReference type="GO" id="GO:0016787">
    <property type="term" value="F:hydrolase activity"/>
    <property type="evidence" value="ECO:0007669"/>
    <property type="project" value="UniProtKB-KW"/>
</dbReference>
<evidence type="ECO:0000259" key="10">
    <source>
        <dbReference type="PROSITE" id="PS51192"/>
    </source>
</evidence>
<dbReference type="InterPro" id="IPR000629">
    <property type="entry name" value="RNA-helicase_DEAD-box_CS"/>
</dbReference>
<dbReference type="GO" id="GO:0005524">
    <property type="term" value="F:ATP binding"/>
    <property type="evidence" value="ECO:0007669"/>
    <property type="project" value="UniProtKB-KW"/>
</dbReference>
<dbReference type="VEuPathDB" id="MicrosporidiaDB:DI09_112p70"/>
<evidence type="ECO:0000256" key="2">
    <source>
        <dbReference type="ARBA" id="ARBA00022741"/>
    </source>
</evidence>
<dbReference type="RefSeq" id="XP_013239509.1">
    <property type="nucleotide sequence ID" value="XM_013384055.1"/>
</dbReference>
<dbReference type="GO" id="GO:0004386">
    <property type="term" value="F:helicase activity"/>
    <property type="evidence" value="ECO:0007669"/>
    <property type="project" value="UniProtKB-KW"/>
</dbReference>
<dbReference type="Proteomes" id="UP000029725">
    <property type="component" value="Unassembled WGS sequence"/>
</dbReference>
<dbReference type="CDD" id="cd17940">
    <property type="entry name" value="DEADc_DDX6"/>
    <property type="match status" value="1"/>
</dbReference>
<dbReference type="Pfam" id="PF00271">
    <property type="entry name" value="Helicase_C"/>
    <property type="match status" value="1"/>
</dbReference>
<evidence type="ECO:0000313" key="12">
    <source>
        <dbReference type="EMBL" id="KGG53073.1"/>
    </source>
</evidence>
<evidence type="ECO:0000256" key="7">
    <source>
        <dbReference type="ARBA" id="ARBA00038316"/>
    </source>
</evidence>
<feature type="compositionally biased region" description="Polar residues" evidence="9">
    <location>
        <begin position="47"/>
        <end position="67"/>
    </location>
</feature>
<evidence type="ECO:0008006" key="14">
    <source>
        <dbReference type="Google" id="ProtNLM"/>
    </source>
</evidence>
<dbReference type="InterPro" id="IPR027417">
    <property type="entry name" value="P-loop_NTPase"/>
</dbReference>
<dbReference type="OrthoDB" id="10265785at2759"/>
<dbReference type="CDD" id="cd18787">
    <property type="entry name" value="SF2_C_DEAD"/>
    <property type="match status" value="1"/>
</dbReference>
<name>A0A098VVB3_9MICR</name>
<keyword evidence="2 8" id="KW-0547">Nucleotide-binding</keyword>
<evidence type="ECO:0000259" key="11">
    <source>
        <dbReference type="PROSITE" id="PS51194"/>
    </source>
</evidence>
<reference evidence="12 13" key="1">
    <citation type="submission" date="2014-04" db="EMBL/GenBank/DDBJ databases">
        <title>A new species of microsporidia sheds light on the evolution of extreme parasitism.</title>
        <authorList>
            <person name="Haag K.L."/>
            <person name="James T.Y."/>
            <person name="Larsson R."/>
            <person name="Schaer T.M."/>
            <person name="Refardt D."/>
            <person name="Pombert J.-F."/>
            <person name="Ebert D."/>
        </authorList>
    </citation>
    <scope>NUCLEOTIDE SEQUENCE [LARGE SCALE GENOMIC DNA]</scope>
    <source>
        <strain evidence="12 13">UGP3</strain>
        <tissue evidence="12">Spores</tissue>
    </source>
</reference>
<feature type="compositionally biased region" description="Polar residues" evidence="9">
    <location>
        <begin position="1"/>
        <end position="16"/>
    </location>
</feature>
<sequence>MPATSTTHAASMTRSAPATDGQGGRQAASRGRGRGRPRPKQDGSLEKGTTSNENSENGHQLTHSSANAPEIPNDWKEGLVAPERDPRIQTELGLLKGLFELGYESPSPIQAVSLPATLSGRNVLARAKNGTGKTASFLIPVLQTVNPRQCAIQALILVPTRELALQTSSLCRKMAAHLTGIETMVSTGGTILKEDIVRLASPIHIIVATPGRILDLARREIAVLTALRILVLDEADKLLAPEFEGIISDLLSLAGCGPQILLFSATFPRSVEHWASRHMTPQKITAAKANPNGGPVIISDPTVAPVLINLMDELTLRGVTQFYAYVEERQKVHCLNTLFSKLAINQSIIFCSSAPRVELLARKITTELGVSAFFLHSRMPQEHRNQIFHDFRSGSARNLVTTDLLTRGIDVATVNVVVNFDFPKNAETYLHRIGRSGRFGHRGIAISLVTYEDRHRLFEIEAALGTEIQPMPATVDRALYAQ</sequence>
<proteinExistence type="inferred from homology"/>
<organism evidence="12 13">
    <name type="scientific">Mitosporidium daphniae</name>
    <dbReference type="NCBI Taxonomy" id="1485682"/>
    <lineage>
        <taxon>Eukaryota</taxon>
        <taxon>Fungi</taxon>
        <taxon>Fungi incertae sedis</taxon>
        <taxon>Microsporidia</taxon>
        <taxon>Mitosporidium</taxon>
    </lineage>
</organism>
<dbReference type="GO" id="GO:0006417">
    <property type="term" value="P:regulation of translation"/>
    <property type="evidence" value="ECO:0007669"/>
    <property type="project" value="UniProtKB-KW"/>
</dbReference>
<dbReference type="PROSITE" id="PS00039">
    <property type="entry name" value="DEAD_ATP_HELICASE"/>
    <property type="match status" value="1"/>
</dbReference>
<evidence type="ECO:0000256" key="8">
    <source>
        <dbReference type="RuleBase" id="RU000492"/>
    </source>
</evidence>
<feature type="domain" description="Helicase ATP-binding" evidence="10">
    <location>
        <begin position="114"/>
        <end position="285"/>
    </location>
</feature>
<dbReference type="InterPro" id="IPR001650">
    <property type="entry name" value="Helicase_C-like"/>
</dbReference>
<comment type="subcellular location">
    <subcellularLocation>
        <location evidence="1">Cytoplasm</location>
        <location evidence="1">P-body</location>
    </subcellularLocation>
</comment>
<keyword evidence="6" id="KW-0810">Translation regulation</keyword>
<dbReference type="PROSITE" id="PS51194">
    <property type="entry name" value="HELICASE_CTER"/>
    <property type="match status" value="1"/>
</dbReference>
<keyword evidence="4 8" id="KW-0347">Helicase</keyword>
<evidence type="ECO:0000256" key="6">
    <source>
        <dbReference type="ARBA" id="ARBA00022845"/>
    </source>
</evidence>
<comment type="similarity">
    <text evidence="7">Belongs to the DEAD box helicase family. DDX6/DHH1 subfamily.</text>
</comment>
<dbReference type="InterPro" id="IPR011545">
    <property type="entry name" value="DEAD/DEAH_box_helicase_dom"/>
</dbReference>
<accession>A0A098VVB3</accession>
<dbReference type="Pfam" id="PF00270">
    <property type="entry name" value="DEAD"/>
    <property type="match status" value="1"/>
</dbReference>
<dbReference type="SMART" id="SM00487">
    <property type="entry name" value="DEXDc"/>
    <property type="match status" value="1"/>
</dbReference>
<evidence type="ECO:0000256" key="4">
    <source>
        <dbReference type="ARBA" id="ARBA00022806"/>
    </source>
</evidence>
<evidence type="ECO:0000256" key="3">
    <source>
        <dbReference type="ARBA" id="ARBA00022801"/>
    </source>
</evidence>
<protein>
    <recommendedName>
        <fullName evidence="14">ATP-dependent RNA helicase</fullName>
    </recommendedName>
</protein>
<evidence type="ECO:0000256" key="9">
    <source>
        <dbReference type="SAM" id="MobiDB-lite"/>
    </source>
</evidence>
<dbReference type="HOGENOM" id="CLU_003041_30_0_1"/>
<comment type="caution">
    <text evidence="12">The sequence shown here is derived from an EMBL/GenBank/DDBJ whole genome shotgun (WGS) entry which is preliminary data.</text>
</comment>
<dbReference type="SMART" id="SM00490">
    <property type="entry name" value="HELICc"/>
    <property type="match status" value="1"/>
</dbReference>
<dbReference type="SUPFAM" id="SSF52540">
    <property type="entry name" value="P-loop containing nucleoside triphosphate hydrolases"/>
    <property type="match status" value="1"/>
</dbReference>
<feature type="region of interest" description="Disordered" evidence="9">
    <location>
        <begin position="1"/>
        <end position="77"/>
    </location>
</feature>
<feature type="domain" description="Helicase C-terminal" evidence="11">
    <location>
        <begin position="318"/>
        <end position="479"/>
    </location>
</feature>
<dbReference type="GeneID" id="25258045"/>
<evidence type="ECO:0000256" key="1">
    <source>
        <dbReference type="ARBA" id="ARBA00004201"/>
    </source>
</evidence>
<dbReference type="GO" id="GO:0000932">
    <property type="term" value="C:P-body"/>
    <property type="evidence" value="ECO:0007669"/>
    <property type="project" value="UniProtKB-SubCell"/>
</dbReference>
<keyword evidence="3 8" id="KW-0378">Hydrolase</keyword>
<dbReference type="Gene3D" id="3.40.50.300">
    <property type="entry name" value="P-loop containing nucleotide triphosphate hydrolases"/>
    <property type="match status" value="2"/>
</dbReference>
<dbReference type="EMBL" id="JMKJ01000014">
    <property type="protein sequence ID" value="KGG53073.1"/>
    <property type="molecule type" value="Genomic_DNA"/>
</dbReference>
<dbReference type="AlphaFoldDB" id="A0A098VVB3"/>
<gene>
    <name evidence="12" type="ORF">DI09_112p70</name>
</gene>
<evidence type="ECO:0000256" key="5">
    <source>
        <dbReference type="ARBA" id="ARBA00022840"/>
    </source>
</evidence>
<dbReference type="PANTHER" id="PTHR47960">
    <property type="entry name" value="DEAD-BOX ATP-DEPENDENT RNA HELICASE 50"/>
    <property type="match status" value="1"/>
</dbReference>
<keyword evidence="5 8" id="KW-0067">ATP-binding</keyword>
<dbReference type="PROSITE" id="PS51192">
    <property type="entry name" value="HELICASE_ATP_BIND_1"/>
    <property type="match status" value="1"/>
</dbReference>
<dbReference type="InterPro" id="IPR014001">
    <property type="entry name" value="Helicase_ATP-bd"/>
</dbReference>